<evidence type="ECO:0000256" key="2">
    <source>
        <dbReference type="SAM" id="Phobius"/>
    </source>
</evidence>
<name>A0A427YMW6_9TREE</name>
<feature type="transmembrane region" description="Helical" evidence="2">
    <location>
        <begin position="100"/>
        <end position="121"/>
    </location>
</feature>
<evidence type="ECO:0000256" key="1">
    <source>
        <dbReference type="SAM" id="MobiDB-lite"/>
    </source>
</evidence>
<sequence length="566" mass="61196">MDLTGPSPRQRHGANLPSSSSTFPDPSGQSQPPSQSQSQSQTQSASSSPYVDLNNSPSAPRISKLSHPLSFTPSPLSGSFISSSASSALRKSRHMSRRQVVRLALLGGAVLVSVLWIVGLITGGNESGEGERGVIGTRLEGAKERYRAAGDAARRVWNNEGIFASGLGTGLGTGTRGGEGTEEVWVNLEEELPTTRFEGGIPGYTLWSNLYVSSGGLLAVQPDRRDPTEPEWLATRQIMSGEKRPTGATGPRTRRGGGSSMRVWRYIFADGPGGEGYLVYFRHFVLEAFLGATRMMAHVLSGGGAGRLTTPVPRRVWFPHCGSKPSWRDDRGENVWFLSHALPAATVEDANGWTDRANTGLPFILEKAVIIDRWAAHSVGGEVGKWGKMNAASAALTAPMSFWEPFRTNMMRTLGVDGGSRIGNRRLPVVVYIDRQKESPKLVDADHDALVEALKGLTSKAEVHVSKLSAMTKAQQVELIGRAEIVVALHGDELMSTLWMPATPRSTLLAKSTGHRYVAIHNDRIVDEDEWREIGIKRGDNAKGEIRVDGKVIANLVEDILGRPGK</sequence>
<dbReference type="Proteomes" id="UP000279259">
    <property type="component" value="Unassembled WGS sequence"/>
</dbReference>
<protein>
    <submittedName>
        <fullName evidence="3">Uncharacterized protein</fullName>
    </submittedName>
</protein>
<proteinExistence type="predicted"/>
<dbReference type="AlphaFoldDB" id="A0A427YMW6"/>
<keyword evidence="4" id="KW-1185">Reference proteome</keyword>
<dbReference type="OrthoDB" id="529273at2759"/>
<reference evidence="3 4" key="1">
    <citation type="submission" date="2018-11" db="EMBL/GenBank/DDBJ databases">
        <title>Genome sequence of Saitozyma podzolica DSM 27192.</title>
        <authorList>
            <person name="Aliyu H."/>
            <person name="Gorte O."/>
            <person name="Ochsenreither K."/>
        </authorList>
    </citation>
    <scope>NUCLEOTIDE SEQUENCE [LARGE SCALE GENOMIC DNA]</scope>
    <source>
        <strain evidence="3 4">DSM 27192</strain>
    </source>
</reference>
<feature type="compositionally biased region" description="Low complexity" evidence="1">
    <location>
        <begin position="26"/>
        <end position="49"/>
    </location>
</feature>
<dbReference type="EMBL" id="RSCD01000006">
    <property type="protein sequence ID" value="RSH92425.1"/>
    <property type="molecule type" value="Genomic_DNA"/>
</dbReference>
<comment type="caution">
    <text evidence="3">The sequence shown here is derived from an EMBL/GenBank/DDBJ whole genome shotgun (WGS) entry which is preliminary data.</text>
</comment>
<dbReference type="STRING" id="1890683.A0A427YMW6"/>
<feature type="region of interest" description="Disordered" evidence="1">
    <location>
        <begin position="1"/>
        <end position="66"/>
    </location>
</feature>
<gene>
    <name evidence="3" type="ORF">EHS25_008840</name>
</gene>
<evidence type="ECO:0000313" key="4">
    <source>
        <dbReference type="Proteomes" id="UP000279259"/>
    </source>
</evidence>
<evidence type="ECO:0000313" key="3">
    <source>
        <dbReference type="EMBL" id="RSH92425.1"/>
    </source>
</evidence>
<organism evidence="3 4">
    <name type="scientific">Saitozyma podzolica</name>
    <dbReference type="NCBI Taxonomy" id="1890683"/>
    <lineage>
        <taxon>Eukaryota</taxon>
        <taxon>Fungi</taxon>
        <taxon>Dikarya</taxon>
        <taxon>Basidiomycota</taxon>
        <taxon>Agaricomycotina</taxon>
        <taxon>Tremellomycetes</taxon>
        <taxon>Tremellales</taxon>
        <taxon>Trimorphomycetaceae</taxon>
        <taxon>Saitozyma</taxon>
    </lineage>
</organism>
<accession>A0A427YMW6</accession>
<keyword evidence="2" id="KW-0472">Membrane</keyword>
<keyword evidence="2" id="KW-0812">Transmembrane</keyword>
<keyword evidence="2" id="KW-1133">Transmembrane helix</keyword>